<dbReference type="AlphaFoldDB" id="A0A9X1LX75"/>
<dbReference type="RefSeq" id="WP_229385749.1">
    <property type="nucleotide sequence ID" value="NZ_JAGTTN010000006.1"/>
</dbReference>
<dbReference type="Proteomes" id="UP001139354">
    <property type="component" value="Unassembled WGS sequence"/>
</dbReference>
<keyword evidence="2" id="KW-1185">Reference proteome</keyword>
<dbReference type="EMBL" id="JAGTTN010000006">
    <property type="protein sequence ID" value="MCC2033745.1"/>
    <property type="molecule type" value="Genomic_DNA"/>
</dbReference>
<dbReference type="InterPro" id="IPR045926">
    <property type="entry name" value="DUF6345"/>
</dbReference>
<sequence>MSVIIDPESIRPHEDTLYVLRLGDRTEAGAERVGEIARATAPEAEPRRLGETATGFYVDDRLVAFADATGGESRNFPQLDVLAPSDGLADRAFEAAAELARDEALIPRDATNQTVLAPTSLRGSRASRRRVGDSADYLGFARIQRTVRDIPVVGRGSRATVSVSDDGVEALAHNWRYADVVEEHSGAGIDRGRVIEAISEALAPIAEEQDVHVESARLVYYDADADLIQPAFRFIASYGRGDRVDDEDQIGGHLVGYVPALELFEELPPTLTRPRVHPKEPLATAFPRLNTRPTLGRYVVREDNAGWVASANSFLSGLRTAQTLFGTIAPIDRQYYWAEPRLYTDENREFIDAVQVALTESHGNWHIFSTLKDNADIVRFGDIPGDGYGGAARAGALAYWILHSCSVIPTSLDSDTSYDPWWDVFQGLHAAVGYRTKMWINDEVSFRYAFFAALGAPMVSNWLTTVINDDSYWPVETYVDNSHYDPERTVPWGRPSAVNVLGHAGDTIFQTTPLGRPSVLQQWWYGD</sequence>
<accession>A0A9X1LX75</accession>
<proteinExistence type="predicted"/>
<comment type="caution">
    <text evidence="1">The sequence shown here is derived from an EMBL/GenBank/DDBJ whole genome shotgun (WGS) entry which is preliminary data.</text>
</comment>
<name>A0A9X1LX75_9MICO</name>
<protein>
    <submittedName>
        <fullName evidence="1">Uncharacterized protein</fullName>
    </submittedName>
</protein>
<organism evidence="1 2">
    <name type="scientific">Microbacterium allomyrinae</name>
    <dbReference type="NCBI Taxonomy" id="2830666"/>
    <lineage>
        <taxon>Bacteria</taxon>
        <taxon>Bacillati</taxon>
        <taxon>Actinomycetota</taxon>
        <taxon>Actinomycetes</taxon>
        <taxon>Micrococcales</taxon>
        <taxon>Microbacteriaceae</taxon>
        <taxon>Microbacterium</taxon>
    </lineage>
</organism>
<reference evidence="1" key="1">
    <citation type="submission" date="2021-04" db="EMBL/GenBank/DDBJ databases">
        <title>Microbacterium tenobrionis sp. nov. and Microbacterium allomyrinae sp. nov., isolated from larvae of Tenobrio molitor and Allomyrina dichotoma, respectively.</title>
        <authorList>
            <person name="Lee S.D."/>
        </authorList>
    </citation>
    <scope>NUCLEOTIDE SEQUENCE</scope>
    <source>
        <strain evidence="1">BWT-G7</strain>
    </source>
</reference>
<evidence type="ECO:0000313" key="2">
    <source>
        <dbReference type="Proteomes" id="UP001139354"/>
    </source>
</evidence>
<dbReference type="Pfam" id="PF19872">
    <property type="entry name" value="DUF6345"/>
    <property type="match status" value="1"/>
</dbReference>
<evidence type="ECO:0000313" key="1">
    <source>
        <dbReference type="EMBL" id="MCC2033745.1"/>
    </source>
</evidence>
<gene>
    <name evidence="1" type="ORF">KEC57_16290</name>
</gene>